<organism evidence="1 2">
    <name type="scientific">Trifolium medium</name>
    <dbReference type="NCBI Taxonomy" id="97028"/>
    <lineage>
        <taxon>Eukaryota</taxon>
        <taxon>Viridiplantae</taxon>
        <taxon>Streptophyta</taxon>
        <taxon>Embryophyta</taxon>
        <taxon>Tracheophyta</taxon>
        <taxon>Spermatophyta</taxon>
        <taxon>Magnoliopsida</taxon>
        <taxon>eudicotyledons</taxon>
        <taxon>Gunneridae</taxon>
        <taxon>Pentapetalae</taxon>
        <taxon>rosids</taxon>
        <taxon>fabids</taxon>
        <taxon>Fabales</taxon>
        <taxon>Fabaceae</taxon>
        <taxon>Papilionoideae</taxon>
        <taxon>50 kb inversion clade</taxon>
        <taxon>NPAAA clade</taxon>
        <taxon>Hologalegina</taxon>
        <taxon>IRL clade</taxon>
        <taxon>Trifolieae</taxon>
        <taxon>Trifolium</taxon>
    </lineage>
</organism>
<proteinExistence type="predicted"/>
<sequence length="58" mass="6746">MKRKVLGLFQTFNDIKNLTLPLPTTTSREIVEDTLKSWKINIPYSDICLAYRDEETNA</sequence>
<evidence type="ECO:0000313" key="2">
    <source>
        <dbReference type="Proteomes" id="UP000265520"/>
    </source>
</evidence>
<dbReference type="GO" id="GO:0008168">
    <property type="term" value="F:methyltransferase activity"/>
    <property type="evidence" value="ECO:0007669"/>
    <property type="project" value="UniProtKB-KW"/>
</dbReference>
<name>A0A392TD57_9FABA</name>
<accession>A0A392TD57</accession>
<dbReference type="Proteomes" id="UP000265520">
    <property type="component" value="Unassembled WGS sequence"/>
</dbReference>
<comment type="caution">
    <text evidence="1">The sequence shown here is derived from an EMBL/GenBank/DDBJ whole genome shotgun (WGS) entry which is preliminary data.</text>
</comment>
<dbReference type="GO" id="GO:0032259">
    <property type="term" value="P:methylation"/>
    <property type="evidence" value="ECO:0007669"/>
    <property type="project" value="UniProtKB-KW"/>
</dbReference>
<reference evidence="1 2" key="1">
    <citation type="journal article" date="2018" name="Front. Plant Sci.">
        <title>Red Clover (Trifolium pratense) and Zigzag Clover (T. medium) - A Picture of Genomic Similarities and Differences.</title>
        <authorList>
            <person name="Dluhosova J."/>
            <person name="Istvanek J."/>
            <person name="Nedelnik J."/>
            <person name="Repkova J."/>
        </authorList>
    </citation>
    <scope>NUCLEOTIDE SEQUENCE [LARGE SCALE GENOMIC DNA]</scope>
    <source>
        <strain evidence="2">cv. 10/8</strain>
        <tissue evidence="1">Leaf</tissue>
    </source>
</reference>
<keyword evidence="1" id="KW-0489">Methyltransferase</keyword>
<keyword evidence="1" id="KW-0808">Transferase</keyword>
<dbReference type="AlphaFoldDB" id="A0A392TD57"/>
<keyword evidence="2" id="KW-1185">Reference proteome</keyword>
<feature type="non-terminal residue" evidence="1">
    <location>
        <position position="58"/>
    </location>
</feature>
<dbReference type="EMBL" id="LXQA010539660">
    <property type="protein sequence ID" value="MCI58066.1"/>
    <property type="molecule type" value="Genomic_DNA"/>
</dbReference>
<protein>
    <submittedName>
        <fullName evidence="1">Methyltransferase-like protein 17 mitochondrial-like</fullName>
    </submittedName>
</protein>
<evidence type="ECO:0000313" key="1">
    <source>
        <dbReference type="EMBL" id="MCI58066.1"/>
    </source>
</evidence>